<name>A0A9P4TCQ2_CURKU</name>
<protein>
    <submittedName>
        <fullName evidence="1">Uncharacterized protein</fullName>
    </submittedName>
</protein>
<dbReference type="AlphaFoldDB" id="A0A9P4TCQ2"/>
<gene>
    <name evidence="1" type="ORF">E8E13_008948</name>
</gene>
<keyword evidence="2" id="KW-1185">Reference proteome</keyword>
<proteinExistence type="predicted"/>
<evidence type="ECO:0000313" key="2">
    <source>
        <dbReference type="Proteomes" id="UP000801428"/>
    </source>
</evidence>
<accession>A0A9P4TCQ2</accession>
<dbReference type="OrthoDB" id="3670053at2759"/>
<organism evidence="1 2">
    <name type="scientific">Curvularia kusanoi</name>
    <name type="common">Cochliobolus kusanoi</name>
    <dbReference type="NCBI Taxonomy" id="90978"/>
    <lineage>
        <taxon>Eukaryota</taxon>
        <taxon>Fungi</taxon>
        <taxon>Dikarya</taxon>
        <taxon>Ascomycota</taxon>
        <taxon>Pezizomycotina</taxon>
        <taxon>Dothideomycetes</taxon>
        <taxon>Pleosporomycetidae</taxon>
        <taxon>Pleosporales</taxon>
        <taxon>Pleosporineae</taxon>
        <taxon>Pleosporaceae</taxon>
        <taxon>Curvularia</taxon>
    </lineage>
</organism>
<comment type="caution">
    <text evidence="1">The sequence shown here is derived from an EMBL/GenBank/DDBJ whole genome shotgun (WGS) entry which is preliminary data.</text>
</comment>
<sequence length="307" mass="33838">MDLAYASLMSMCTEGTFLYTPAKDDMTHSILALVDSLIRADQYKPPQRTLGLVDPVTCKWQKKVVERDERRGFGVKAEVSGIAAQAPVDLGANAAVGSTAKAGAGLIVSPNVIHKQFDTKARATVEKWIKDNVKALSVEQGRNIGEFGLWIIMATWVTQKCDISMWNKTGKKIDTGIQVGATNIGKLGLNGSREINSNVDEHKVYDEPGGYAVSFSGMWFKPSANIFSSKLKHKAPRDGFLRTGETVSVRIDENGNVIEKPKIEKVEKAEPEPEEEEEIELDFEMVGFESEYSKTTEEWTMTIPSAS</sequence>
<dbReference type="EMBL" id="SWKU01000015">
    <property type="protein sequence ID" value="KAF3000314.1"/>
    <property type="molecule type" value="Genomic_DNA"/>
</dbReference>
<dbReference type="Proteomes" id="UP000801428">
    <property type="component" value="Unassembled WGS sequence"/>
</dbReference>
<reference evidence="1" key="1">
    <citation type="submission" date="2019-04" db="EMBL/GenBank/DDBJ databases">
        <title>Sequencing of skin fungus with MAO and IRED activity.</title>
        <authorList>
            <person name="Marsaioli A.J."/>
            <person name="Bonatto J.M.C."/>
            <person name="Reis Junior O."/>
        </authorList>
    </citation>
    <scope>NUCLEOTIDE SEQUENCE</scope>
    <source>
        <strain evidence="1">30M1</strain>
    </source>
</reference>
<evidence type="ECO:0000313" key="1">
    <source>
        <dbReference type="EMBL" id="KAF3000314.1"/>
    </source>
</evidence>